<keyword evidence="9" id="KW-1185">Reference proteome</keyword>
<dbReference type="SUPFAM" id="SSF53335">
    <property type="entry name" value="S-adenosyl-L-methionine-dependent methyltransferases"/>
    <property type="match status" value="1"/>
</dbReference>
<sequence>MTDLKMHTPNLTDANIAKLAELFPHCITESHDGKGNLIRAVDFDLLRQELSGVVVEGDQERYRLDWVGKKQAMLTANAPITKTLRPQREQSVDFDTTQNLFIEGDNLDALKLLQESYLDKVKMIYIDPPYNTGNDFIYKDNFAESTQTFLERSEQIDEEGNRLVANTESNGRYHSDWLSMMYSRLKLARNLLTDDGVIFISIDDNEQANLKRLCDEIFGAGNFVSNVAVFSNPRGRQSDKYIAASHESLLVYIKSERATLLGEALTEEQKMEYNKMDERGLYREIGLRLRGGRATAEESPTLHFPIYYSLALNKISLVAQDGYIEIIPKFSDGTLGTWRWSKDKIKNQENDLVVRLVQGSDGARYDVFQKDYLTSDKRRKLKSLWLDREINYDRSKDDFRFINLSGDYFSYAKPVSLLKKIILSTALQDDIILDFFAGSATTAHAVMQLNAEDSGNRRFIMVQLPEETDAKSEAYKAGYPTIAEVSKERIRRAGAKIKSELVDQAVIEQLDTGFRVLKVDDSNMQDVYYRPQELTLDLVERMADHIKADRGDEDLLFQVMLDLGIELSLPIECRQIDGQDVYFVAGNSLVACFNNLSMAIIDEVATMQPLYFVSCERAIQQDHDKANFKERFGQLSHKTDVRFI</sequence>
<dbReference type="RefSeq" id="WP_078317782.1">
    <property type="nucleotide sequence ID" value="NZ_MUYV01000006.1"/>
</dbReference>
<dbReference type="STRING" id="573983.B0681_05670"/>
<dbReference type="AlphaFoldDB" id="A0A1T0CRH3"/>
<dbReference type="InterPro" id="IPR002295">
    <property type="entry name" value="N4/N6-MTase_EcoPI_Mod-like"/>
</dbReference>
<dbReference type="InterPro" id="IPR002941">
    <property type="entry name" value="DNA_methylase_N4/N6"/>
</dbReference>
<comment type="similarity">
    <text evidence="1">Belongs to the N(4)/N(6)-methyltransferase family.</text>
</comment>
<dbReference type="PROSITE" id="PS00092">
    <property type="entry name" value="N6_MTASE"/>
    <property type="match status" value="1"/>
</dbReference>
<gene>
    <name evidence="8" type="ORF">B0681_05670</name>
</gene>
<evidence type="ECO:0000256" key="4">
    <source>
        <dbReference type="ARBA" id="ARBA00022679"/>
    </source>
</evidence>
<organism evidence="8 9">
    <name type="scientific">Moraxella porci DSM 25326</name>
    <dbReference type="NCBI Taxonomy" id="573983"/>
    <lineage>
        <taxon>Bacteria</taxon>
        <taxon>Pseudomonadati</taxon>
        <taxon>Pseudomonadota</taxon>
        <taxon>Gammaproteobacteria</taxon>
        <taxon>Moraxellales</taxon>
        <taxon>Moraxellaceae</taxon>
        <taxon>Moraxella</taxon>
    </lineage>
</organism>
<dbReference type="GO" id="GO:0032259">
    <property type="term" value="P:methylation"/>
    <property type="evidence" value="ECO:0007669"/>
    <property type="project" value="UniProtKB-KW"/>
</dbReference>
<proteinExistence type="inferred from homology"/>
<dbReference type="Pfam" id="PF01555">
    <property type="entry name" value="N6_N4_Mtase"/>
    <property type="match status" value="1"/>
</dbReference>
<dbReference type="GO" id="GO:0003677">
    <property type="term" value="F:DNA binding"/>
    <property type="evidence" value="ECO:0007669"/>
    <property type="project" value="InterPro"/>
</dbReference>
<protein>
    <recommendedName>
        <fullName evidence="2">site-specific DNA-methyltransferase (adenine-specific)</fullName>
        <ecNumber evidence="2">2.1.1.72</ecNumber>
    </recommendedName>
</protein>
<dbReference type="EC" id="2.1.1.72" evidence="2"/>
<feature type="domain" description="DNA methylase N-4/N-6" evidence="7">
    <location>
        <begin position="121"/>
        <end position="462"/>
    </location>
</feature>
<dbReference type="PIRSF" id="PIRSF015855">
    <property type="entry name" value="TypeIII_Mtase_mKpnI"/>
    <property type="match status" value="1"/>
</dbReference>
<dbReference type="PRINTS" id="PR00506">
    <property type="entry name" value="D21N6MTFRASE"/>
</dbReference>
<reference evidence="8 9" key="1">
    <citation type="submission" date="2017-02" db="EMBL/GenBank/DDBJ databases">
        <title>Draft genome sequence of Moraxella porci CCUG 54912T type strain.</title>
        <authorList>
            <person name="Salva-Serra F."/>
            <person name="Engstrom-Jakobsson H."/>
            <person name="Thorell K."/>
            <person name="Jaen-Luchoro D."/>
            <person name="Gonzales-Siles L."/>
            <person name="Karlsson R."/>
            <person name="Yazdan S."/>
            <person name="Boulund F."/>
            <person name="Johnning A."/>
            <person name="Engstrand L."/>
            <person name="Kristiansson E."/>
            <person name="Moore E."/>
        </authorList>
    </citation>
    <scope>NUCLEOTIDE SEQUENCE [LARGE SCALE GENOMIC DNA]</scope>
    <source>
        <strain evidence="8 9">CCUG 54912</strain>
    </source>
</reference>
<dbReference type="EMBL" id="MUYV01000006">
    <property type="protein sequence ID" value="OOS24946.1"/>
    <property type="molecule type" value="Genomic_DNA"/>
</dbReference>
<accession>A0A1T0CRH3</accession>
<evidence type="ECO:0000256" key="1">
    <source>
        <dbReference type="ARBA" id="ARBA00006594"/>
    </source>
</evidence>
<evidence type="ECO:0000256" key="2">
    <source>
        <dbReference type="ARBA" id="ARBA00011900"/>
    </source>
</evidence>
<dbReference type="GO" id="GO:0008170">
    <property type="term" value="F:N-methyltransferase activity"/>
    <property type="evidence" value="ECO:0007669"/>
    <property type="project" value="InterPro"/>
</dbReference>
<evidence type="ECO:0000313" key="8">
    <source>
        <dbReference type="EMBL" id="OOS24946.1"/>
    </source>
</evidence>
<dbReference type="GO" id="GO:0009007">
    <property type="term" value="F:site-specific DNA-methyltransferase (adenine-specific) activity"/>
    <property type="evidence" value="ECO:0007669"/>
    <property type="project" value="UniProtKB-EC"/>
</dbReference>
<comment type="caution">
    <text evidence="8">The sequence shown here is derived from an EMBL/GenBank/DDBJ whole genome shotgun (WGS) entry which is preliminary data.</text>
</comment>
<evidence type="ECO:0000256" key="5">
    <source>
        <dbReference type="ARBA" id="ARBA00022691"/>
    </source>
</evidence>
<evidence type="ECO:0000313" key="9">
    <source>
        <dbReference type="Proteomes" id="UP000190683"/>
    </source>
</evidence>
<dbReference type="InterPro" id="IPR029063">
    <property type="entry name" value="SAM-dependent_MTases_sf"/>
</dbReference>
<dbReference type="Proteomes" id="UP000190683">
    <property type="component" value="Unassembled WGS sequence"/>
</dbReference>
<keyword evidence="3 8" id="KW-0489">Methyltransferase</keyword>
<comment type="catalytic activity">
    <reaction evidence="6">
        <text>a 2'-deoxyadenosine in DNA + S-adenosyl-L-methionine = an N(6)-methyl-2'-deoxyadenosine in DNA + S-adenosyl-L-homocysteine + H(+)</text>
        <dbReference type="Rhea" id="RHEA:15197"/>
        <dbReference type="Rhea" id="RHEA-COMP:12418"/>
        <dbReference type="Rhea" id="RHEA-COMP:12419"/>
        <dbReference type="ChEBI" id="CHEBI:15378"/>
        <dbReference type="ChEBI" id="CHEBI:57856"/>
        <dbReference type="ChEBI" id="CHEBI:59789"/>
        <dbReference type="ChEBI" id="CHEBI:90615"/>
        <dbReference type="ChEBI" id="CHEBI:90616"/>
        <dbReference type="EC" id="2.1.1.72"/>
    </reaction>
</comment>
<evidence type="ECO:0000256" key="6">
    <source>
        <dbReference type="ARBA" id="ARBA00047942"/>
    </source>
</evidence>
<keyword evidence="5" id="KW-0949">S-adenosyl-L-methionine</keyword>
<dbReference type="InterPro" id="IPR002052">
    <property type="entry name" value="DNA_methylase_N6_adenine_CS"/>
</dbReference>
<evidence type="ECO:0000259" key="7">
    <source>
        <dbReference type="Pfam" id="PF01555"/>
    </source>
</evidence>
<keyword evidence="4 8" id="KW-0808">Transferase</keyword>
<dbReference type="Gene3D" id="3.40.50.150">
    <property type="entry name" value="Vaccinia Virus protein VP39"/>
    <property type="match status" value="1"/>
</dbReference>
<evidence type="ECO:0000256" key="3">
    <source>
        <dbReference type="ARBA" id="ARBA00022603"/>
    </source>
</evidence>
<name>A0A1T0CRH3_9GAMM</name>